<dbReference type="EnsemblPlants" id="OBART08G14010.1">
    <property type="protein sequence ID" value="OBART08G14010.1"/>
    <property type="gene ID" value="OBART08G14010"/>
</dbReference>
<reference evidence="1" key="2">
    <citation type="submission" date="2015-03" db="UniProtKB">
        <authorList>
            <consortium name="EnsemblPlants"/>
        </authorList>
    </citation>
    <scope>IDENTIFICATION</scope>
</reference>
<keyword evidence="2" id="KW-1185">Reference proteome</keyword>
<dbReference type="Gramene" id="OBART08G14010.1">
    <property type="protein sequence ID" value="OBART08G14010.1"/>
    <property type="gene ID" value="OBART08G14010"/>
</dbReference>
<evidence type="ECO:0000313" key="1">
    <source>
        <dbReference type="EnsemblPlants" id="OBART08G14010.1"/>
    </source>
</evidence>
<reference evidence="1" key="1">
    <citation type="journal article" date="2009" name="Rice">
        <title>De Novo Next Generation Sequencing of Plant Genomes.</title>
        <authorList>
            <person name="Rounsley S."/>
            <person name="Marri P.R."/>
            <person name="Yu Y."/>
            <person name="He R."/>
            <person name="Sisneros N."/>
            <person name="Goicoechea J.L."/>
            <person name="Lee S.J."/>
            <person name="Angelova A."/>
            <person name="Kudrna D."/>
            <person name="Luo M."/>
            <person name="Affourtit J."/>
            <person name="Desany B."/>
            <person name="Knight J."/>
            <person name="Niazi F."/>
            <person name="Egholm M."/>
            <person name="Wing R.A."/>
        </authorList>
    </citation>
    <scope>NUCLEOTIDE SEQUENCE [LARGE SCALE GENOMIC DNA]</scope>
    <source>
        <strain evidence="1">cv. IRGC 105608</strain>
    </source>
</reference>
<sequence length="198" mass="20533">MVVGCAGAGRWRDGVAGGAGRRRRGGVVGWHMAGRRHCDGQLTGRRWLATGSPGGRGVGRWRVATVDGTSKREEGDDRDWIWRRGDVVGGTGRWRVVMVVGCAGAGRWRDGVAGGAGRWRRGGVAGWHMAGRRRCDGQLTGRGAVAVASRVCGAGTGTGLCGARVHWDCGAMVAPTHVRVGGVPASDSGGLGLCQHST</sequence>
<accession>A0A0D3H022</accession>
<name>A0A0D3H022_9ORYZ</name>
<evidence type="ECO:0000313" key="2">
    <source>
        <dbReference type="Proteomes" id="UP000026960"/>
    </source>
</evidence>
<dbReference type="Proteomes" id="UP000026960">
    <property type="component" value="Chromosome 8"/>
</dbReference>
<protein>
    <submittedName>
        <fullName evidence="1">Uncharacterized protein</fullName>
    </submittedName>
</protein>
<dbReference type="AlphaFoldDB" id="A0A0D3H022"/>
<dbReference type="PaxDb" id="65489-OBART08G14010.1"/>
<organism evidence="1">
    <name type="scientific">Oryza barthii</name>
    <dbReference type="NCBI Taxonomy" id="65489"/>
    <lineage>
        <taxon>Eukaryota</taxon>
        <taxon>Viridiplantae</taxon>
        <taxon>Streptophyta</taxon>
        <taxon>Embryophyta</taxon>
        <taxon>Tracheophyta</taxon>
        <taxon>Spermatophyta</taxon>
        <taxon>Magnoliopsida</taxon>
        <taxon>Liliopsida</taxon>
        <taxon>Poales</taxon>
        <taxon>Poaceae</taxon>
        <taxon>BOP clade</taxon>
        <taxon>Oryzoideae</taxon>
        <taxon>Oryzeae</taxon>
        <taxon>Oryzinae</taxon>
        <taxon>Oryza</taxon>
    </lineage>
</organism>
<dbReference type="HOGENOM" id="CLU_1379995_0_0_1"/>
<proteinExistence type="predicted"/>